<dbReference type="SUPFAM" id="SSF53098">
    <property type="entry name" value="Ribonuclease H-like"/>
    <property type="match status" value="1"/>
</dbReference>
<evidence type="ECO:0000256" key="2">
    <source>
        <dbReference type="ARBA" id="ARBA00006357"/>
    </source>
</evidence>
<dbReference type="InterPro" id="IPR012337">
    <property type="entry name" value="RNaseH-like_sf"/>
</dbReference>
<name>A0A8H7BVE9_9FUNG</name>
<keyword evidence="4" id="KW-0378">Hydrolase</keyword>
<comment type="similarity">
    <text evidence="2">Belongs to the REXO1/REXO3 family.</text>
</comment>
<evidence type="ECO:0000256" key="5">
    <source>
        <dbReference type="ARBA" id="ARBA00022839"/>
    </source>
</evidence>
<evidence type="ECO:0000256" key="4">
    <source>
        <dbReference type="ARBA" id="ARBA00022801"/>
    </source>
</evidence>
<accession>A0A8H7BVE9</accession>
<dbReference type="OrthoDB" id="8191639at2759"/>
<evidence type="ECO:0000256" key="3">
    <source>
        <dbReference type="ARBA" id="ARBA00022722"/>
    </source>
</evidence>
<dbReference type="PANTHER" id="PTHR12801">
    <property type="entry name" value="RNA EXONUCLEASE REXO1 / RECO3 FAMILY MEMBER-RELATED"/>
    <property type="match status" value="1"/>
</dbReference>
<dbReference type="Gene3D" id="3.30.420.10">
    <property type="entry name" value="Ribonuclease H-like superfamily/Ribonuclease H"/>
    <property type="match status" value="1"/>
</dbReference>
<organism evidence="8 9">
    <name type="scientific">Apophysomyces ossiformis</name>
    <dbReference type="NCBI Taxonomy" id="679940"/>
    <lineage>
        <taxon>Eukaryota</taxon>
        <taxon>Fungi</taxon>
        <taxon>Fungi incertae sedis</taxon>
        <taxon>Mucoromycota</taxon>
        <taxon>Mucoromycotina</taxon>
        <taxon>Mucoromycetes</taxon>
        <taxon>Mucorales</taxon>
        <taxon>Mucorineae</taxon>
        <taxon>Mucoraceae</taxon>
        <taxon>Apophysomyces</taxon>
    </lineage>
</organism>
<keyword evidence="5 8" id="KW-0269">Exonuclease</keyword>
<protein>
    <submittedName>
        <fullName evidence="8">RNA exonuclease 3</fullName>
    </submittedName>
</protein>
<dbReference type="AlphaFoldDB" id="A0A8H7BVE9"/>
<feature type="domain" description="Exonuclease" evidence="7">
    <location>
        <begin position="208"/>
        <end position="352"/>
    </location>
</feature>
<keyword evidence="9" id="KW-1185">Reference proteome</keyword>
<dbReference type="InterPro" id="IPR034922">
    <property type="entry name" value="REX1-like_exo"/>
</dbReference>
<proteinExistence type="inferred from homology"/>
<dbReference type="FunFam" id="3.30.420.10:FF:000031">
    <property type="entry name" value="RNA exonuclease 1"/>
    <property type="match status" value="1"/>
</dbReference>
<keyword evidence="3" id="KW-0540">Nuclease</keyword>
<evidence type="ECO:0000259" key="7">
    <source>
        <dbReference type="SMART" id="SM00479"/>
    </source>
</evidence>
<dbReference type="SMART" id="SM00479">
    <property type="entry name" value="EXOIII"/>
    <property type="match status" value="1"/>
</dbReference>
<dbReference type="PANTHER" id="PTHR12801:SF115">
    <property type="entry name" value="FI18136P1-RELATED"/>
    <property type="match status" value="1"/>
</dbReference>
<sequence>MTANKLYEQFKRIYQSVDPNLATEHTKRREQEIYNSATNEAGYKQASMSALMALKKRPIVTDIKDIETMRGSSGLDAESAGKQLLQAVEKWILKDSELKQMGYPLDDILEHEGGSIETAVGTTQTCDRCKSQFTVKDILNAADLEACTYHHGRMRQTMNHGAITALRHLSALTCYQQVKGEGYTPAVMNHTVARGVLQVRMFTKGYTTAGMELLRLTAVDDRLNTIIDERVLPSHMILDLNTRYSGISTLEGTKHDLDSIRKELFKYVDADTIIVGHGLENDMIALRIVHHKIIDTAALFPHPNGLPYRYSLRVLATKYLSKFIQDSSDGHDSFEDSKTCIELLEAHIKRNK</sequence>
<comment type="caution">
    <text evidence="8">The sequence shown here is derived from an EMBL/GenBank/DDBJ whole genome shotgun (WGS) entry which is preliminary data.</text>
</comment>
<gene>
    <name evidence="8" type="primary">REX3</name>
    <name evidence="8" type="ORF">EC973_006837</name>
</gene>
<dbReference type="GO" id="GO:0005634">
    <property type="term" value="C:nucleus"/>
    <property type="evidence" value="ECO:0007669"/>
    <property type="project" value="UniProtKB-SubCell"/>
</dbReference>
<dbReference type="EMBL" id="JABAYA010000046">
    <property type="protein sequence ID" value="KAF7727949.1"/>
    <property type="molecule type" value="Genomic_DNA"/>
</dbReference>
<comment type="subcellular location">
    <subcellularLocation>
        <location evidence="1">Nucleus</location>
    </subcellularLocation>
</comment>
<dbReference type="Proteomes" id="UP000605846">
    <property type="component" value="Unassembled WGS sequence"/>
</dbReference>
<reference evidence="8" key="1">
    <citation type="submission" date="2020-01" db="EMBL/GenBank/DDBJ databases">
        <title>Genome Sequencing of Three Apophysomyces-Like Fungal Strains Confirms a Novel Fungal Genus in the Mucoromycota with divergent Burkholderia-like Endosymbiotic Bacteria.</title>
        <authorList>
            <person name="Stajich J.E."/>
            <person name="Macias A.M."/>
            <person name="Carter-House D."/>
            <person name="Lovett B."/>
            <person name="Kasson L.R."/>
            <person name="Berry K."/>
            <person name="Grigoriev I."/>
            <person name="Chang Y."/>
            <person name="Spatafora J."/>
            <person name="Kasson M.T."/>
        </authorList>
    </citation>
    <scope>NUCLEOTIDE SEQUENCE</scope>
    <source>
        <strain evidence="8">NRRL A-21654</strain>
    </source>
</reference>
<evidence type="ECO:0000256" key="6">
    <source>
        <dbReference type="ARBA" id="ARBA00023242"/>
    </source>
</evidence>
<evidence type="ECO:0000313" key="9">
    <source>
        <dbReference type="Proteomes" id="UP000605846"/>
    </source>
</evidence>
<dbReference type="CDD" id="cd06145">
    <property type="entry name" value="REX1_like"/>
    <property type="match status" value="1"/>
</dbReference>
<dbReference type="GO" id="GO:0003676">
    <property type="term" value="F:nucleic acid binding"/>
    <property type="evidence" value="ECO:0007669"/>
    <property type="project" value="InterPro"/>
</dbReference>
<evidence type="ECO:0000256" key="1">
    <source>
        <dbReference type="ARBA" id="ARBA00004123"/>
    </source>
</evidence>
<dbReference type="InterPro" id="IPR036397">
    <property type="entry name" value="RNaseH_sf"/>
</dbReference>
<keyword evidence="6" id="KW-0539">Nucleus</keyword>
<dbReference type="GO" id="GO:0010629">
    <property type="term" value="P:negative regulation of gene expression"/>
    <property type="evidence" value="ECO:0007669"/>
    <property type="project" value="UniProtKB-ARBA"/>
</dbReference>
<dbReference type="InterPro" id="IPR013520">
    <property type="entry name" value="Ribonucl_H"/>
</dbReference>
<evidence type="ECO:0000313" key="8">
    <source>
        <dbReference type="EMBL" id="KAF7727949.1"/>
    </source>
</evidence>
<dbReference type="GO" id="GO:0004527">
    <property type="term" value="F:exonuclease activity"/>
    <property type="evidence" value="ECO:0007669"/>
    <property type="project" value="UniProtKB-KW"/>
</dbReference>
<dbReference type="InterPro" id="IPR047021">
    <property type="entry name" value="REXO1/3/4-like"/>
</dbReference>